<evidence type="ECO:0000313" key="7">
    <source>
        <dbReference type="Proteomes" id="UP001296706"/>
    </source>
</evidence>
<evidence type="ECO:0000256" key="1">
    <source>
        <dbReference type="ARBA" id="ARBA00022679"/>
    </source>
</evidence>
<dbReference type="Pfam" id="PF03861">
    <property type="entry name" value="ANTAR"/>
    <property type="match status" value="1"/>
</dbReference>
<keyword evidence="1" id="KW-0808">Transferase</keyword>
<dbReference type="InterPro" id="IPR029016">
    <property type="entry name" value="GAF-like_dom_sf"/>
</dbReference>
<feature type="domain" description="ANTAR" evidence="5">
    <location>
        <begin position="202"/>
        <end position="263"/>
    </location>
</feature>
<dbReference type="Gene3D" id="1.10.10.10">
    <property type="entry name" value="Winged helix-like DNA-binding domain superfamily/Winged helix DNA-binding domain"/>
    <property type="match status" value="1"/>
</dbReference>
<dbReference type="InterPro" id="IPR012074">
    <property type="entry name" value="GAF_ANTAR"/>
</dbReference>
<dbReference type="SUPFAM" id="SSF52172">
    <property type="entry name" value="CheY-like"/>
    <property type="match status" value="1"/>
</dbReference>
<dbReference type="Pfam" id="PF13185">
    <property type="entry name" value="GAF_2"/>
    <property type="match status" value="1"/>
</dbReference>
<protein>
    <submittedName>
        <fullName evidence="6">ANTAR domain-containing protein</fullName>
    </submittedName>
</protein>
<gene>
    <name evidence="6" type="ORF">HF577_24520</name>
</gene>
<proteinExistence type="predicted"/>
<dbReference type="Proteomes" id="UP001296706">
    <property type="component" value="Unassembled WGS sequence"/>
</dbReference>
<dbReference type="SUPFAM" id="SSF55781">
    <property type="entry name" value="GAF domain-like"/>
    <property type="match status" value="1"/>
</dbReference>
<keyword evidence="4" id="KW-0804">Transcription</keyword>
<dbReference type="InterPro" id="IPR005561">
    <property type="entry name" value="ANTAR"/>
</dbReference>
<dbReference type="Gene3D" id="3.30.450.40">
    <property type="match status" value="1"/>
</dbReference>
<reference evidence="6 7" key="1">
    <citation type="submission" date="2020-04" db="EMBL/GenBank/DDBJ databases">
        <authorList>
            <person name="Klaysubun C."/>
            <person name="Duangmal K."/>
            <person name="Lipun K."/>
        </authorList>
    </citation>
    <scope>NUCLEOTIDE SEQUENCE [LARGE SCALE GENOMIC DNA]</scope>
    <source>
        <strain evidence="6 7">JCM 11839</strain>
    </source>
</reference>
<accession>A0ABX1RIP8</accession>
<keyword evidence="2" id="KW-0418">Kinase</keyword>
<dbReference type="InterPro" id="IPR011006">
    <property type="entry name" value="CheY-like_superfamily"/>
</dbReference>
<keyword evidence="3" id="KW-0805">Transcription regulation</keyword>
<sequence>MIEVDVATEQEWSEDRMRFARDPGSDRPAELAEAIGPLALEFVSLTEKLASETTVAGVLQRVVDATCIAVPGADLVSVTLRAPGGFHTPVETEPLATRLDEVQYRLEEGPCVEATRTAGLGVTFCSDLGNCPEFPRFGQAAAAMGVGSVLAVGLFPHGGDAPRMGALNIYSREVGGLDTVDRDIALVLAAHASTALAATMACTAAELEAAQLRQALNSRDVIGQAKGILMERRKISADDAFDMLRSASQSLNLKLTRVAQTLVERRTDI</sequence>
<evidence type="ECO:0000256" key="2">
    <source>
        <dbReference type="ARBA" id="ARBA00022777"/>
    </source>
</evidence>
<dbReference type="RefSeq" id="WP_169398295.1">
    <property type="nucleotide sequence ID" value="NZ_BAAAJH010000018.1"/>
</dbReference>
<dbReference type="InterPro" id="IPR036388">
    <property type="entry name" value="WH-like_DNA-bd_sf"/>
</dbReference>
<name>A0ABX1RIP8_9PSEU</name>
<dbReference type="InterPro" id="IPR003018">
    <property type="entry name" value="GAF"/>
</dbReference>
<dbReference type="SMART" id="SM01012">
    <property type="entry name" value="ANTAR"/>
    <property type="match status" value="1"/>
</dbReference>
<evidence type="ECO:0000256" key="3">
    <source>
        <dbReference type="ARBA" id="ARBA00023015"/>
    </source>
</evidence>
<dbReference type="PIRSF" id="PIRSF036625">
    <property type="entry name" value="GAF_ANTAR"/>
    <property type="match status" value="1"/>
</dbReference>
<comment type="caution">
    <text evidence="6">The sequence shown here is derived from an EMBL/GenBank/DDBJ whole genome shotgun (WGS) entry which is preliminary data.</text>
</comment>
<organism evidence="6 7">
    <name type="scientific">Pseudonocardia xinjiangensis</name>
    <dbReference type="NCBI Taxonomy" id="75289"/>
    <lineage>
        <taxon>Bacteria</taxon>
        <taxon>Bacillati</taxon>
        <taxon>Actinomycetota</taxon>
        <taxon>Actinomycetes</taxon>
        <taxon>Pseudonocardiales</taxon>
        <taxon>Pseudonocardiaceae</taxon>
        <taxon>Pseudonocardia</taxon>
    </lineage>
</organism>
<evidence type="ECO:0000256" key="4">
    <source>
        <dbReference type="ARBA" id="ARBA00023163"/>
    </source>
</evidence>
<dbReference type="PROSITE" id="PS50921">
    <property type="entry name" value="ANTAR"/>
    <property type="match status" value="1"/>
</dbReference>
<evidence type="ECO:0000259" key="5">
    <source>
        <dbReference type="PROSITE" id="PS50921"/>
    </source>
</evidence>
<keyword evidence="7" id="KW-1185">Reference proteome</keyword>
<evidence type="ECO:0000313" key="6">
    <source>
        <dbReference type="EMBL" id="NMH80238.1"/>
    </source>
</evidence>
<dbReference type="EMBL" id="JAAXKY010000094">
    <property type="protein sequence ID" value="NMH80238.1"/>
    <property type="molecule type" value="Genomic_DNA"/>
</dbReference>